<proteinExistence type="predicted"/>
<comment type="caution">
    <text evidence="2">The sequence shown here is derived from an EMBL/GenBank/DDBJ whole genome shotgun (WGS) entry which is preliminary data.</text>
</comment>
<sequence>MPRHLHMEYYHQREEESMGQIDSDNEEENETIQDLRQATRKGKKERLTKENCKRRLIRKGKNWRCCKTLW</sequence>
<dbReference type="Proteomes" id="UP000315295">
    <property type="component" value="Unassembled WGS sequence"/>
</dbReference>
<evidence type="ECO:0000313" key="3">
    <source>
        <dbReference type="Proteomes" id="UP000315295"/>
    </source>
</evidence>
<gene>
    <name evidence="2" type="ORF">C1H46_003838</name>
</gene>
<name>A0A540NJD6_MALBA</name>
<reference evidence="2 3" key="1">
    <citation type="journal article" date="2019" name="G3 (Bethesda)">
        <title>Sequencing of a Wild Apple (Malus baccata) Genome Unravels the Differences Between Cultivated and Wild Apple Species Regarding Disease Resistance and Cold Tolerance.</title>
        <authorList>
            <person name="Chen X."/>
        </authorList>
    </citation>
    <scope>NUCLEOTIDE SEQUENCE [LARGE SCALE GENOMIC DNA]</scope>
    <source>
        <strain evidence="3">cv. Shandingzi</strain>
        <tissue evidence="2">Leaves</tissue>
    </source>
</reference>
<keyword evidence="3" id="KW-1185">Reference proteome</keyword>
<evidence type="ECO:0000313" key="2">
    <source>
        <dbReference type="EMBL" id="TQE10600.1"/>
    </source>
</evidence>
<evidence type="ECO:0000256" key="1">
    <source>
        <dbReference type="SAM" id="Coils"/>
    </source>
</evidence>
<dbReference type="EMBL" id="VIEB01000039">
    <property type="protein sequence ID" value="TQE10600.1"/>
    <property type="molecule type" value="Genomic_DNA"/>
</dbReference>
<protein>
    <submittedName>
        <fullName evidence="2">Uncharacterized protein</fullName>
    </submittedName>
</protein>
<dbReference type="AlphaFoldDB" id="A0A540NJD6"/>
<organism evidence="2 3">
    <name type="scientific">Malus baccata</name>
    <name type="common">Siberian crab apple</name>
    <name type="synonym">Pyrus baccata</name>
    <dbReference type="NCBI Taxonomy" id="106549"/>
    <lineage>
        <taxon>Eukaryota</taxon>
        <taxon>Viridiplantae</taxon>
        <taxon>Streptophyta</taxon>
        <taxon>Embryophyta</taxon>
        <taxon>Tracheophyta</taxon>
        <taxon>Spermatophyta</taxon>
        <taxon>Magnoliopsida</taxon>
        <taxon>eudicotyledons</taxon>
        <taxon>Gunneridae</taxon>
        <taxon>Pentapetalae</taxon>
        <taxon>rosids</taxon>
        <taxon>fabids</taxon>
        <taxon>Rosales</taxon>
        <taxon>Rosaceae</taxon>
        <taxon>Amygdaloideae</taxon>
        <taxon>Maleae</taxon>
        <taxon>Malus</taxon>
    </lineage>
</organism>
<accession>A0A540NJD6</accession>
<feature type="coiled-coil region" evidence="1">
    <location>
        <begin position="18"/>
        <end position="45"/>
    </location>
</feature>
<keyword evidence="1" id="KW-0175">Coiled coil</keyword>